<evidence type="ECO:0000256" key="1">
    <source>
        <dbReference type="SAM" id="Phobius"/>
    </source>
</evidence>
<gene>
    <name evidence="2" type="ORF">CTEN210_17314</name>
</gene>
<name>A0AAD3DAL0_9STRA</name>
<keyword evidence="3" id="KW-1185">Reference proteome</keyword>
<feature type="transmembrane region" description="Helical" evidence="1">
    <location>
        <begin position="79"/>
        <end position="98"/>
    </location>
</feature>
<proteinExistence type="predicted"/>
<keyword evidence="1" id="KW-1133">Transmembrane helix</keyword>
<keyword evidence="1" id="KW-0472">Membrane</keyword>
<evidence type="ECO:0000313" key="3">
    <source>
        <dbReference type="Proteomes" id="UP001054902"/>
    </source>
</evidence>
<evidence type="ECO:0000313" key="2">
    <source>
        <dbReference type="EMBL" id="GFH60838.1"/>
    </source>
</evidence>
<accession>A0AAD3DAL0</accession>
<protein>
    <submittedName>
        <fullName evidence="2">Uncharacterized protein</fullName>
    </submittedName>
</protein>
<reference evidence="2 3" key="1">
    <citation type="journal article" date="2021" name="Sci. Rep.">
        <title>The genome of the diatom Chaetoceros tenuissimus carries an ancient integrated fragment of an extant virus.</title>
        <authorList>
            <person name="Hongo Y."/>
            <person name="Kimura K."/>
            <person name="Takaki Y."/>
            <person name="Yoshida Y."/>
            <person name="Baba S."/>
            <person name="Kobayashi G."/>
            <person name="Nagasaki K."/>
            <person name="Hano T."/>
            <person name="Tomaru Y."/>
        </authorList>
    </citation>
    <scope>NUCLEOTIDE SEQUENCE [LARGE SCALE GENOMIC DNA]</scope>
    <source>
        <strain evidence="2 3">NIES-3715</strain>
    </source>
</reference>
<comment type="caution">
    <text evidence="2">The sequence shown here is derived from an EMBL/GenBank/DDBJ whole genome shotgun (WGS) entry which is preliminary data.</text>
</comment>
<dbReference type="EMBL" id="BLLK01000069">
    <property type="protein sequence ID" value="GFH60838.1"/>
    <property type="molecule type" value="Genomic_DNA"/>
</dbReference>
<dbReference type="Proteomes" id="UP001054902">
    <property type="component" value="Unassembled WGS sequence"/>
</dbReference>
<sequence length="263" mass="31202">MSSFNAFHQSFEGLCGTRNNETSDATPRSVAEKDTLHMYRLALQNRKKWSKSMQNQEASNYGEMEAIAQRRNAKRYRSVFTMPVILVIAFFCILNANGESMVKAFSTQASLRSYLFKISSVCTHRQPMTYLQLAEDGEGEEDIEKSDATDEEIIQNNQEEPIMLEDLNWRVNKMRLEEENKRRFLKSGPRHLPYEECRKWVIAFNRWENEQEWRQWIEDGEKRNSYIPSYPDEYYGKRGEWISWDHFLGKENELSRNEDDAFQ</sequence>
<dbReference type="AlphaFoldDB" id="A0AAD3DAL0"/>
<organism evidence="2 3">
    <name type="scientific">Chaetoceros tenuissimus</name>
    <dbReference type="NCBI Taxonomy" id="426638"/>
    <lineage>
        <taxon>Eukaryota</taxon>
        <taxon>Sar</taxon>
        <taxon>Stramenopiles</taxon>
        <taxon>Ochrophyta</taxon>
        <taxon>Bacillariophyta</taxon>
        <taxon>Coscinodiscophyceae</taxon>
        <taxon>Chaetocerotophycidae</taxon>
        <taxon>Chaetocerotales</taxon>
        <taxon>Chaetocerotaceae</taxon>
        <taxon>Chaetoceros</taxon>
    </lineage>
</organism>
<keyword evidence="1" id="KW-0812">Transmembrane</keyword>